<sequence>MKIWDSSGEETYRSVTEIYCSGCKGAFIFYDITNAQTYAQVPKWIEWVQESSSKGLHVMLVGTKADEQQNRQISTKEGQGLADLHHFLFMETSAKNMLNVEEMFMRMTETLVNNVR</sequence>
<evidence type="ECO:0000313" key="3">
    <source>
        <dbReference type="EMBL" id="NDV39625.1"/>
    </source>
</evidence>
<dbReference type="PANTHER" id="PTHR47979">
    <property type="entry name" value="DRAB11-RELATED"/>
    <property type="match status" value="1"/>
</dbReference>
<dbReference type="PRINTS" id="PR00449">
    <property type="entry name" value="RASTRNSFRMNG"/>
</dbReference>
<proteinExistence type="inferred from homology"/>
<keyword evidence="2" id="KW-0547">Nucleotide-binding</keyword>
<dbReference type="GO" id="GO:0003924">
    <property type="term" value="F:GTPase activity"/>
    <property type="evidence" value="ECO:0007669"/>
    <property type="project" value="InterPro"/>
</dbReference>
<dbReference type="CDD" id="cd00154">
    <property type="entry name" value="Rab"/>
    <property type="match status" value="1"/>
</dbReference>
<dbReference type="InterPro" id="IPR027417">
    <property type="entry name" value="P-loop_NTPase"/>
</dbReference>
<accession>A0A6B2LRR4</accession>
<dbReference type="PROSITE" id="PS51419">
    <property type="entry name" value="RAB"/>
    <property type="match status" value="1"/>
</dbReference>
<evidence type="ECO:0000256" key="2">
    <source>
        <dbReference type="ARBA" id="ARBA00023134"/>
    </source>
</evidence>
<protein>
    <submittedName>
        <fullName evidence="3">Uncharacterized protein</fullName>
    </submittedName>
</protein>
<comment type="similarity">
    <text evidence="1">Belongs to the small GTPase superfamily. Rab family.</text>
</comment>
<dbReference type="SMART" id="SM00175">
    <property type="entry name" value="RAB"/>
    <property type="match status" value="1"/>
</dbReference>
<dbReference type="Pfam" id="PF00071">
    <property type="entry name" value="Ras"/>
    <property type="match status" value="1"/>
</dbReference>
<name>A0A6B2LRR4_9EUKA</name>
<reference evidence="3" key="1">
    <citation type="journal article" date="2020" name="J. Eukaryot. Microbiol.">
        <title>De novo Sequencing, Assembly and Annotation of the Transcriptome for the Free-Living Testate Amoeba Arcella intermedia.</title>
        <authorList>
            <person name="Ribeiro G.M."/>
            <person name="Porfirio-Sousa A.L."/>
            <person name="Maurer-Alcala X.X."/>
            <person name="Katz L.A."/>
            <person name="Lahr D.J.G."/>
        </authorList>
    </citation>
    <scope>NUCLEOTIDE SEQUENCE</scope>
</reference>
<dbReference type="Gene3D" id="3.40.50.300">
    <property type="entry name" value="P-loop containing nucleotide triphosphate hydrolases"/>
    <property type="match status" value="1"/>
</dbReference>
<keyword evidence="2" id="KW-0342">GTP-binding</keyword>
<dbReference type="InterPro" id="IPR001806">
    <property type="entry name" value="Small_GTPase"/>
</dbReference>
<dbReference type="GO" id="GO:0005525">
    <property type="term" value="F:GTP binding"/>
    <property type="evidence" value="ECO:0007669"/>
    <property type="project" value="UniProtKB-KW"/>
</dbReference>
<dbReference type="SUPFAM" id="SSF52540">
    <property type="entry name" value="P-loop containing nucleoside triphosphate hydrolases"/>
    <property type="match status" value="1"/>
</dbReference>
<dbReference type="PROSITE" id="PS51421">
    <property type="entry name" value="RAS"/>
    <property type="match status" value="1"/>
</dbReference>
<organism evidence="3">
    <name type="scientific">Arcella intermedia</name>
    <dbReference type="NCBI Taxonomy" id="1963864"/>
    <lineage>
        <taxon>Eukaryota</taxon>
        <taxon>Amoebozoa</taxon>
        <taxon>Tubulinea</taxon>
        <taxon>Elardia</taxon>
        <taxon>Arcellinida</taxon>
        <taxon>Sphaerothecina</taxon>
        <taxon>Arcellidae</taxon>
        <taxon>Arcella</taxon>
    </lineage>
</organism>
<dbReference type="InterPro" id="IPR050209">
    <property type="entry name" value="Rab_GTPases_membrane_traffic"/>
</dbReference>
<dbReference type="SMART" id="SM00173">
    <property type="entry name" value="RAS"/>
    <property type="match status" value="1"/>
</dbReference>
<dbReference type="FunFam" id="3.40.50.300:FF:001447">
    <property type="entry name" value="Ras-related protein Rab-1B"/>
    <property type="match status" value="1"/>
</dbReference>
<evidence type="ECO:0000256" key="1">
    <source>
        <dbReference type="ARBA" id="ARBA00006270"/>
    </source>
</evidence>
<dbReference type="AlphaFoldDB" id="A0A6B2LRR4"/>
<dbReference type="EMBL" id="GIBP01010656">
    <property type="protein sequence ID" value="NDV39625.1"/>
    <property type="molecule type" value="Transcribed_RNA"/>
</dbReference>